<feature type="signal peptide" evidence="3">
    <location>
        <begin position="1"/>
        <end position="20"/>
    </location>
</feature>
<evidence type="ECO:0000256" key="1">
    <source>
        <dbReference type="ARBA" id="ARBA00022729"/>
    </source>
</evidence>
<dbReference type="InterPro" id="IPR051173">
    <property type="entry name" value="Ca_channel_alpha-2/delta"/>
</dbReference>
<feature type="domain" description="Folate receptor-like" evidence="4">
    <location>
        <begin position="49"/>
        <end position="173"/>
    </location>
</feature>
<evidence type="ECO:0000256" key="2">
    <source>
        <dbReference type="ARBA" id="ARBA00023157"/>
    </source>
</evidence>
<accession>A0AAV7KJF9</accession>
<dbReference type="PANTHER" id="PTHR10166:SF43">
    <property type="entry name" value="VWA N-TERMINAL DOMAIN-CONTAINING PROTEIN"/>
    <property type="match status" value="1"/>
</dbReference>
<protein>
    <submittedName>
        <fullName evidence="5">VWFA and cache domain-containing protein 1-like</fullName>
    </submittedName>
</protein>
<evidence type="ECO:0000256" key="3">
    <source>
        <dbReference type="SAM" id="SignalP"/>
    </source>
</evidence>
<keyword evidence="2" id="KW-1015">Disulfide bond</keyword>
<dbReference type="GO" id="GO:0005891">
    <property type="term" value="C:voltage-gated calcium channel complex"/>
    <property type="evidence" value="ECO:0007669"/>
    <property type="project" value="TreeGrafter"/>
</dbReference>
<evidence type="ECO:0000259" key="4">
    <source>
        <dbReference type="Pfam" id="PF03024"/>
    </source>
</evidence>
<dbReference type="GO" id="GO:0005245">
    <property type="term" value="F:voltage-gated calcium channel activity"/>
    <property type="evidence" value="ECO:0007669"/>
    <property type="project" value="TreeGrafter"/>
</dbReference>
<keyword evidence="6" id="KW-1185">Reference proteome</keyword>
<organism evidence="5 6">
    <name type="scientific">Oopsacas minuta</name>
    <dbReference type="NCBI Taxonomy" id="111878"/>
    <lineage>
        <taxon>Eukaryota</taxon>
        <taxon>Metazoa</taxon>
        <taxon>Porifera</taxon>
        <taxon>Hexactinellida</taxon>
        <taxon>Hexasterophora</taxon>
        <taxon>Lyssacinosida</taxon>
        <taxon>Leucopsacidae</taxon>
        <taxon>Oopsacas</taxon>
    </lineage>
</organism>
<reference evidence="5 6" key="1">
    <citation type="journal article" date="2023" name="BMC Biol.">
        <title>The compact genome of the sponge Oopsacas minuta (Hexactinellida) is lacking key metazoan core genes.</title>
        <authorList>
            <person name="Santini S."/>
            <person name="Schenkelaars Q."/>
            <person name="Jourda C."/>
            <person name="Duchesne M."/>
            <person name="Belahbib H."/>
            <person name="Rocher C."/>
            <person name="Selva M."/>
            <person name="Riesgo A."/>
            <person name="Vervoort M."/>
            <person name="Leys S.P."/>
            <person name="Kodjabachian L."/>
            <person name="Le Bivic A."/>
            <person name="Borchiellini C."/>
            <person name="Claverie J.M."/>
            <person name="Renard E."/>
        </authorList>
    </citation>
    <scope>NUCLEOTIDE SEQUENCE [LARGE SCALE GENOMIC DNA]</scope>
    <source>
        <strain evidence="5">SPO-2</strain>
    </source>
</reference>
<dbReference type="InterPro" id="IPR018143">
    <property type="entry name" value="Folate_rcpt-like"/>
</dbReference>
<proteinExistence type="predicted"/>
<feature type="chain" id="PRO_5043316768" evidence="3">
    <location>
        <begin position="21"/>
        <end position="521"/>
    </location>
</feature>
<sequence length="521" mass="58763">MYRDLLVFILLLLQSSLSSSQCPNTSKSIPQYCPYFNNRPLDQSTPLLTSSSNCYWYAPQACCTFLEAELVVGETAYNLFTESSVECLDLLNLLVCYVCSPNQTNFYQPGRLAICQDFCNRIFSTCSTAIWKGNTLKQQFNNSTHFCLSRGYTIVDISDTNSCFNTGYRICKQIGCLFICLFISVLFSNFRWQYIFGIFLFISALSYTESQLLATDVNDWADSLGSFTQSVTRDILRVDSLQTTFNSANYSHLYVNGSLLRDEMSGELSLIYQEVVQAVNTLAGTTEQLFNAQCESNQYSQYTTLDSLRQAGLFYDSDTTTFPENSNKTSVKISESVDRGSLINAIAVTSNLTNTFINIQKSSQYISTQYFASVHGFLREFPAREWERDFIGFPKEFDPRLQSWYHVATSRPKDIVIVVDCSSSMLENDRWQLALSTIEIILQTLTQEDFINIICSASSVYLNQDSSTPTYIDARVLSTCSEDGLIPATSGIKRHLIGLLKEEQPIGGLFICISINIAYNI</sequence>
<gene>
    <name evidence="5" type="ORF">LOD99_13908</name>
</gene>
<dbReference type="Proteomes" id="UP001165289">
    <property type="component" value="Unassembled WGS sequence"/>
</dbReference>
<name>A0AAV7KJF9_9METZ</name>
<dbReference type="Gene3D" id="3.40.50.410">
    <property type="entry name" value="von Willebrand factor, type A domain"/>
    <property type="match status" value="1"/>
</dbReference>
<dbReference type="InterPro" id="IPR036465">
    <property type="entry name" value="vWFA_dom_sf"/>
</dbReference>
<keyword evidence="1 3" id="KW-0732">Signal</keyword>
<comment type="caution">
    <text evidence="5">The sequence shown here is derived from an EMBL/GenBank/DDBJ whole genome shotgun (WGS) entry which is preliminary data.</text>
</comment>
<dbReference type="SUPFAM" id="SSF53300">
    <property type="entry name" value="vWA-like"/>
    <property type="match status" value="1"/>
</dbReference>
<dbReference type="Pfam" id="PF03024">
    <property type="entry name" value="Folate_rec"/>
    <property type="match status" value="1"/>
</dbReference>
<dbReference type="PANTHER" id="PTHR10166">
    <property type="entry name" value="VOLTAGE-DEPENDENT CALCIUM CHANNEL SUBUNIT ALPHA-2/DELTA-RELATED"/>
    <property type="match status" value="1"/>
</dbReference>
<dbReference type="AlphaFoldDB" id="A0AAV7KJF9"/>
<evidence type="ECO:0000313" key="6">
    <source>
        <dbReference type="Proteomes" id="UP001165289"/>
    </source>
</evidence>
<evidence type="ECO:0000313" key="5">
    <source>
        <dbReference type="EMBL" id="KAI6660319.1"/>
    </source>
</evidence>
<dbReference type="EMBL" id="JAKMXF010000033">
    <property type="protein sequence ID" value="KAI6660319.1"/>
    <property type="molecule type" value="Genomic_DNA"/>
</dbReference>